<dbReference type="Proteomes" id="UP000619457">
    <property type="component" value="Unassembled WGS sequence"/>
</dbReference>
<evidence type="ECO:0000313" key="3">
    <source>
        <dbReference type="Proteomes" id="UP000619457"/>
    </source>
</evidence>
<reference evidence="2" key="1">
    <citation type="journal article" date="2014" name="Int. J. Syst. Evol. Microbiol.">
        <title>Complete genome sequence of Corynebacterium casei LMG S-19264T (=DSM 44701T), isolated from a smear-ripened cheese.</title>
        <authorList>
            <consortium name="US DOE Joint Genome Institute (JGI-PGF)"/>
            <person name="Walter F."/>
            <person name="Albersmeier A."/>
            <person name="Kalinowski J."/>
            <person name="Ruckert C."/>
        </authorList>
    </citation>
    <scope>NUCLEOTIDE SEQUENCE</scope>
    <source>
        <strain evidence="2">KCTC 12368</strain>
    </source>
</reference>
<proteinExistence type="predicted"/>
<dbReference type="Pfam" id="PF14252">
    <property type="entry name" value="DUF4347"/>
    <property type="match status" value="1"/>
</dbReference>
<comment type="caution">
    <text evidence="2">The sequence shown here is derived from an EMBL/GenBank/DDBJ whole genome shotgun (WGS) entry which is preliminary data.</text>
</comment>
<sequence length="768" mass="80758">MITVAGSVRAEEPKIKLSSPTVYVDSEVRDFPWTALSMATEQAGLYHFYSHGRAGELLIDGSWQDPIALAAFFEELLPMGITHLNIYGCEFAKGSKGLKALAYLEGYLGISIAASEDITGAGGDWDLEVGTSRGVISLPDYPYSLQCAGVVGGTLATDDYDGDGICNGEDLDDDNDGILDYYEACGSQSVPFTSLGQARAKVVKEGIYYFNLNGEVFSTFVDANGYVMVTIDYGDGSGSLPQVNALGTSKATDGRGILSSAIFAQFTNLTEVRISSNTAQTPNKQGIDAVSTNATLLNKIISFSTLNRGVPDNNFNKSWVGTNATYLNGTATCTSTNGTTLNANIFHPCGYTLGLHWIPSGGLQRASSNSGEILSSQYMRIWVRAAVNTDDCGDSDMDGIHNEFDLDSDGDGCPDALEGNGGITQADFISSSLAGGNTGPDFTGYATGVTVNLGNTVDANGVPTIVTGGQNVGTGLLQGVDSDGNGLGDACQDTDGDGFLDGDDADDDNDGILDNLENCMIISHGFTGLTPASRDRAKPNDNLKRDLIFEASAGTDEWEFNLSLSIPHGLIIESIIGDNDYARSGTVTVDGLSVNFAGTTGEFLTVRNVSATKADHIIHYSGEDVTVVGVRIYDMDMNPLIFYDFGTNTSPLASGYVGVSPSNFTGSFQVCYGYILDDLDKDGLINSMDLDSDGDGCPDAYEGEADVTFADLQDSNLAGGNSGPGYLGYSGPVIQNFPGPVDATGVPSIVNGGQGSNFSLVPTVDRRW</sequence>
<reference evidence="2" key="2">
    <citation type="submission" date="2020-09" db="EMBL/GenBank/DDBJ databases">
        <authorList>
            <person name="Sun Q."/>
            <person name="Kim S."/>
        </authorList>
    </citation>
    <scope>NUCLEOTIDE SEQUENCE</scope>
    <source>
        <strain evidence="2">KCTC 12368</strain>
    </source>
</reference>
<protein>
    <recommendedName>
        <fullName evidence="1">DUF4347 domain-containing protein</fullName>
    </recommendedName>
</protein>
<dbReference type="InterPro" id="IPR025592">
    <property type="entry name" value="DUF4347"/>
</dbReference>
<dbReference type="GO" id="GO:0005509">
    <property type="term" value="F:calcium ion binding"/>
    <property type="evidence" value="ECO:0007669"/>
    <property type="project" value="InterPro"/>
</dbReference>
<dbReference type="SUPFAM" id="SSF103647">
    <property type="entry name" value="TSP type-3 repeat"/>
    <property type="match status" value="2"/>
</dbReference>
<feature type="domain" description="DUF4347" evidence="1">
    <location>
        <begin position="46"/>
        <end position="132"/>
    </location>
</feature>
<evidence type="ECO:0000313" key="2">
    <source>
        <dbReference type="EMBL" id="GGZ41398.1"/>
    </source>
</evidence>
<name>A0A918UY64_9BACT</name>
<dbReference type="InterPro" id="IPR028974">
    <property type="entry name" value="TSP_type-3_rpt"/>
</dbReference>
<accession>A0A918UY64</accession>
<dbReference type="EMBL" id="BMWX01000011">
    <property type="protein sequence ID" value="GGZ41398.1"/>
    <property type="molecule type" value="Genomic_DNA"/>
</dbReference>
<dbReference type="AlphaFoldDB" id="A0A918UY64"/>
<keyword evidence="3" id="KW-1185">Reference proteome</keyword>
<gene>
    <name evidence="2" type="ORF">GCM10007049_38340</name>
</gene>
<evidence type="ECO:0000259" key="1">
    <source>
        <dbReference type="Pfam" id="PF14252"/>
    </source>
</evidence>
<organism evidence="2 3">
    <name type="scientific">Echinicola pacifica</name>
    <dbReference type="NCBI Taxonomy" id="346377"/>
    <lineage>
        <taxon>Bacteria</taxon>
        <taxon>Pseudomonadati</taxon>
        <taxon>Bacteroidota</taxon>
        <taxon>Cytophagia</taxon>
        <taxon>Cytophagales</taxon>
        <taxon>Cyclobacteriaceae</taxon>
        <taxon>Echinicola</taxon>
    </lineage>
</organism>